<accession>A0A1M6URN0</accession>
<sequence>MKRMSKLLGLAVILSGGLLSCSSSEDIDLGEAKQVVNMLSESAPIQLTQEQQVFANDNNGFTLNFLKTVNEADKSGKSFIYSPLSITYVLGMVNDAAIGQTEQELEQVLGFHQGGIQAVNDYCKKLIDGLPKVDNKVTLNIANALFVNKNRATLKAQYQQDMKQYYDAQAENLDFNSPSTLSTINGWCNDHTNGMIPNILDEIDPATVTYLLNAIYFKADWASKFDQKNTKEETFTTENGKTKLPLMHQKVLINYLKNDTYSAIEMPYGNGFWKMTVMLPEEGKTTDDIINYLAKIGLSEYSYPHEVDLKLPRFETASDTNTLDIGLIGLLQKMGINLVFDSYFAEIPNMCEKGGVYISMMRQKAKIKVNEEGSEAAAVTIAGTKYTSSIEPVEYPKATFHANRPFVYVIREASSGVILFVGKFTGA</sequence>
<dbReference type="Proteomes" id="UP000184130">
    <property type="component" value="Unassembled WGS sequence"/>
</dbReference>
<dbReference type="GO" id="GO:0005615">
    <property type="term" value="C:extracellular space"/>
    <property type="evidence" value="ECO:0007669"/>
    <property type="project" value="InterPro"/>
</dbReference>
<reference evidence="3 4" key="1">
    <citation type="submission" date="2016-11" db="EMBL/GenBank/DDBJ databases">
        <authorList>
            <person name="Jaros S."/>
            <person name="Januszkiewicz K."/>
            <person name="Wedrychowicz H."/>
        </authorList>
    </citation>
    <scope>NUCLEOTIDE SEQUENCE [LARGE SCALE GENOMIC DNA]</scope>
    <source>
        <strain evidence="3 4">KHT3</strain>
    </source>
</reference>
<dbReference type="PROSITE" id="PS00284">
    <property type="entry name" value="SERPIN"/>
    <property type="match status" value="1"/>
</dbReference>
<dbReference type="GO" id="GO:0004867">
    <property type="term" value="F:serine-type endopeptidase inhibitor activity"/>
    <property type="evidence" value="ECO:0007669"/>
    <property type="project" value="InterPro"/>
</dbReference>
<dbReference type="SMART" id="SM00093">
    <property type="entry name" value="SERPIN"/>
    <property type="match status" value="1"/>
</dbReference>
<dbReference type="InterPro" id="IPR042178">
    <property type="entry name" value="Serpin_sf_1"/>
</dbReference>
<dbReference type="Pfam" id="PF00079">
    <property type="entry name" value="Serpin"/>
    <property type="match status" value="1"/>
</dbReference>
<evidence type="ECO:0000313" key="4">
    <source>
        <dbReference type="Proteomes" id="UP000184130"/>
    </source>
</evidence>
<name>A0A1M6URN0_XYLRU</name>
<dbReference type="PROSITE" id="PS51257">
    <property type="entry name" value="PROKAR_LIPOPROTEIN"/>
    <property type="match status" value="1"/>
</dbReference>
<dbReference type="InterPro" id="IPR042185">
    <property type="entry name" value="Serpin_sf_2"/>
</dbReference>
<dbReference type="PANTHER" id="PTHR11461:SF211">
    <property type="entry name" value="GH10112P-RELATED"/>
    <property type="match status" value="1"/>
</dbReference>
<dbReference type="CDD" id="cd19588">
    <property type="entry name" value="serpin_miropin-like"/>
    <property type="match status" value="1"/>
</dbReference>
<protein>
    <submittedName>
        <fullName evidence="3">Serpin B</fullName>
    </submittedName>
</protein>
<dbReference type="AlphaFoldDB" id="A0A1M6URN0"/>
<dbReference type="InterPro" id="IPR023795">
    <property type="entry name" value="Serpin_CS"/>
</dbReference>
<feature type="domain" description="Serpin" evidence="2">
    <location>
        <begin position="63"/>
        <end position="427"/>
    </location>
</feature>
<dbReference type="OrthoDB" id="9764871at2"/>
<dbReference type="PANTHER" id="PTHR11461">
    <property type="entry name" value="SERINE PROTEASE INHIBITOR, SERPIN"/>
    <property type="match status" value="1"/>
</dbReference>
<evidence type="ECO:0000313" key="3">
    <source>
        <dbReference type="EMBL" id="SHK71888.1"/>
    </source>
</evidence>
<gene>
    <name evidence="3" type="ORF">SAMN05216463_11083</name>
</gene>
<evidence type="ECO:0000259" key="2">
    <source>
        <dbReference type="SMART" id="SM00093"/>
    </source>
</evidence>
<organism evidence="3 4">
    <name type="scientific">Xylanibacter ruminicola</name>
    <name type="common">Prevotella ruminicola</name>
    <dbReference type="NCBI Taxonomy" id="839"/>
    <lineage>
        <taxon>Bacteria</taxon>
        <taxon>Pseudomonadati</taxon>
        <taxon>Bacteroidota</taxon>
        <taxon>Bacteroidia</taxon>
        <taxon>Bacteroidales</taxon>
        <taxon>Prevotellaceae</taxon>
        <taxon>Xylanibacter</taxon>
    </lineage>
</organism>
<dbReference type="InterPro" id="IPR000215">
    <property type="entry name" value="Serpin_fam"/>
</dbReference>
<dbReference type="Gene3D" id="2.30.39.10">
    <property type="entry name" value="Alpha-1-antitrypsin, domain 1"/>
    <property type="match status" value="1"/>
</dbReference>
<comment type="similarity">
    <text evidence="1">Belongs to the serpin family.</text>
</comment>
<dbReference type="SUPFAM" id="SSF56574">
    <property type="entry name" value="Serpins"/>
    <property type="match status" value="1"/>
</dbReference>
<proteinExistence type="inferred from homology"/>
<dbReference type="EMBL" id="FRBD01000010">
    <property type="protein sequence ID" value="SHK71888.1"/>
    <property type="molecule type" value="Genomic_DNA"/>
</dbReference>
<dbReference type="Gene3D" id="3.30.497.10">
    <property type="entry name" value="Antithrombin, subunit I, domain 2"/>
    <property type="match status" value="1"/>
</dbReference>
<evidence type="ECO:0000256" key="1">
    <source>
        <dbReference type="RuleBase" id="RU000411"/>
    </source>
</evidence>
<dbReference type="InterPro" id="IPR023796">
    <property type="entry name" value="Serpin_dom"/>
</dbReference>
<dbReference type="InterPro" id="IPR036186">
    <property type="entry name" value="Serpin_sf"/>
</dbReference>